<dbReference type="InterPro" id="IPR034718">
    <property type="entry name" value="RlpA"/>
</dbReference>
<reference evidence="7 8" key="1">
    <citation type="journal article" date="2011" name="Stand. Genomic Sci.">
        <title>Complete genome sequence of Thermomonospora curvata type strain (B9).</title>
        <authorList>
            <person name="Chertkov O."/>
            <person name="Sikorski J."/>
            <person name="Nolan M."/>
            <person name="Lapidus A."/>
            <person name="Lucas S."/>
            <person name="Del Rio T.G."/>
            <person name="Tice H."/>
            <person name="Cheng J.F."/>
            <person name="Goodwin L."/>
            <person name="Pitluck S."/>
            <person name="Liolios K."/>
            <person name="Ivanova N."/>
            <person name="Mavromatis K."/>
            <person name="Mikhailova N."/>
            <person name="Ovchinnikova G."/>
            <person name="Pati A."/>
            <person name="Chen A."/>
            <person name="Palaniappan K."/>
            <person name="Djao O.D."/>
            <person name="Land M."/>
            <person name="Hauser L."/>
            <person name="Chang Y.J."/>
            <person name="Jeffries C.D."/>
            <person name="Brettin T."/>
            <person name="Han C."/>
            <person name="Detter J.C."/>
            <person name="Rohde M."/>
            <person name="Goker M."/>
            <person name="Woyke T."/>
            <person name="Bristow J."/>
            <person name="Eisen J.A."/>
            <person name="Markowitz V."/>
            <person name="Hugenholtz P."/>
            <person name="Klenk H.P."/>
            <person name="Kyrpides N.C."/>
        </authorList>
    </citation>
    <scope>NUCLEOTIDE SEQUENCE [LARGE SCALE GENOMIC DNA]</scope>
    <source>
        <strain evidence="8">ATCC 19995 / DSM 43183 / JCM 3096 / KCTC 9072 / NBRC 15933 / NCIMB 10081 / Henssen B9</strain>
    </source>
</reference>
<keyword evidence="8" id="KW-1185">Reference proteome</keyword>
<keyword evidence="3" id="KW-0732">Signal</keyword>
<evidence type="ECO:0000256" key="5">
    <source>
        <dbReference type="SAM" id="MobiDB-lite"/>
    </source>
</evidence>
<keyword evidence="1 3" id="KW-0456">Lyase</keyword>
<protein>
    <recommendedName>
        <fullName evidence="3">Probable endolytic peptidoglycan transglycosylase RlpA</fullName>
        <ecNumber evidence="3">4.2.2.-</ecNumber>
    </recommendedName>
</protein>
<comment type="function">
    <text evidence="3">Lytic transglycosylase with a strong preference for naked glycan strands that lack stem peptides.</text>
</comment>
<dbReference type="GO" id="GO:0008932">
    <property type="term" value="F:lytic endotransglycosylase activity"/>
    <property type="evidence" value="ECO:0007669"/>
    <property type="project" value="UniProtKB-UniRule"/>
</dbReference>
<dbReference type="EC" id="4.2.2.-" evidence="3"/>
<evidence type="ECO:0000256" key="4">
    <source>
        <dbReference type="RuleBase" id="RU003495"/>
    </source>
</evidence>
<comment type="similarity">
    <text evidence="3 4">Belongs to the RlpA family.</text>
</comment>
<dbReference type="AlphaFoldDB" id="D1A780"/>
<dbReference type="HOGENOM" id="CLU_042923_6_2_11"/>
<feature type="domain" description="RlpA-like protein double-psi beta-barrel" evidence="6">
    <location>
        <begin position="90"/>
        <end position="173"/>
    </location>
</feature>
<dbReference type="Pfam" id="PF03330">
    <property type="entry name" value="DPBB_1"/>
    <property type="match status" value="1"/>
</dbReference>
<dbReference type="KEGG" id="tcu:Tcur_4765"/>
<dbReference type="NCBIfam" id="TIGR00413">
    <property type="entry name" value="rlpA"/>
    <property type="match status" value="1"/>
</dbReference>
<feature type="signal peptide" evidence="3">
    <location>
        <begin position="1"/>
        <end position="20"/>
    </location>
</feature>
<evidence type="ECO:0000313" key="8">
    <source>
        <dbReference type="Proteomes" id="UP000001918"/>
    </source>
</evidence>
<feature type="chain" id="PRO_5009991136" description="Probable endolytic peptidoglycan transglycosylase RlpA" evidence="3">
    <location>
        <begin position="21"/>
        <end position="179"/>
    </location>
</feature>
<dbReference type="RefSeq" id="WP_012855067.1">
    <property type="nucleotide sequence ID" value="NC_013510.1"/>
</dbReference>
<organism evidence="7 8">
    <name type="scientific">Thermomonospora curvata (strain ATCC 19995 / DSM 43183 / JCM 3096 / KCTC 9072 / NBRC 15933 / NCIMB 10081 / Henssen B9)</name>
    <dbReference type="NCBI Taxonomy" id="471852"/>
    <lineage>
        <taxon>Bacteria</taxon>
        <taxon>Bacillati</taxon>
        <taxon>Actinomycetota</taxon>
        <taxon>Actinomycetes</taxon>
        <taxon>Streptosporangiales</taxon>
        <taxon>Thermomonosporaceae</taxon>
        <taxon>Thermomonospora</taxon>
    </lineage>
</organism>
<feature type="region of interest" description="Disordered" evidence="5">
    <location>
        <begin position="36"/>
        <end position="77"/>
    </location>
</feature>
<dbReference type="EMBL" id="CP001738">
    <property type="protein sequence ID" value="ACZ00286.1"/>
    <property type="molecule type" value="Genomic_DNA"/>
</dbReference>
<dbReference type="eggNOG" id="COG0797">
    <property type="taxonomic scope" value="Bacteria"/>
</dbReference>
<dbReference type="InterPro" id="IPR012997">
    <property type="entry name" value="RplA"/>
</dbReference>
<feature type="compositionally biased region" description="Pro residues" evidence="5">
    <location>
        <begin position="40"/>
        <end position="49"/>
    </location>
</feature>
<dbReference type="InterPro" id="IPR036908">
    <property type="entry name" value="RlpA-like_sf"/>
</dbReference>
<dbReference type="Proteomes" id="UP000001918">
    <property type="component" value="Chromosome"/>
</dbReference>
<dbReference type="GO" id="GO:0000270">
    <property type="term" value="P:peptidoglycan metabolic process"/>
    <property type="evidence" value="ECO:0007669"/>
    <property type="project" value="UniProtKB-UniRule"/>
</dbReference>
<gene>
    <name evidence="3" type="primary">rlpA</name>
    <name evidence="7" type="ordered locus">Tcur_4765</name>
</gene>
<keyword evidence="2 3" id="KW-0961">Cell wall biogenesis/degradation</keyword>
<dbReference type="Gene3D" id="2.40.40.10">
    <property type="entry name" value="RlpA-like domain"/>
    <property type="match status" value="1"/>
</dbReference>
<dbReference type="CDD" id="cd22268">
    <property type="entry name" value="DPBB_RlpA-like"/>
    <property type="match status" value="1"/>
</dbReference>
<dbReference type="STRING" id="471852.Tcur_4765"/>
<name>D1A780_THECD</name>
<dbReference type="SUPFAM" id="SSF50685">
    <property type="entry name" value="Barwin-like endoglucanases"/>
    <property type="match status" value="1"/>
</dbReference>
<dbReference type="HAMAP" id="MF_02071">
    <property type="entry name" value="RlpA"/>
    <property type="match status" value="1"/>
</dbReference>
<dbReference type="PANTHER" id="PTHR34183:SF8">
    <property type="entry name" value="ENDOLYTIC PEPTIDOGLYCAN TRANSGLYCOSYLASE RLPA-RELATED"/>
    <property type="match status" value="1"/>
</dbReference>
<evidence type="ECO:0000313" key="7">
    <source>
        <dbReference type="EMBL" id="ACZ00286.1"/>
    </source>
</evidence>
<keyword evidence="7" id="KW-0449">Lipoprotein</keyword>
<evidence type="ECO:0000256" key="2">
    <source>
        <dbReference type="ARBA" id="ARBA00023316"/>
    </source>
</evidence>
<proteinExistence type="inferred from homology"/>
<evidence type="ECO:0000256" key="3">
    <source>
        <dbReference type="HAMAP-Rule" id="MF_02071"/>
    </source>
</evidence>
<evidence type="ECO:0000259" key="6">
    <source>
        <dbReference type="Pfam" id="PF03330"/>
    </source>
</evidence>
<dbReference type="PANTHER" id="PTHR34183">
    <property type="entry name" value="ENDOLYTIC PEPTIDOGLYCAN TRANSGLYCOSYLASE RLPA"/>
    <property type="match status" value="1"/>
</dbReference>
<dbReference type="GO" id="GO:0071555">
    <property type="term" value="P:cell wall organization"/>
    <property type="evidence" value="ECO:0007669"/>
    <property type="project" value="UniProtKB-KW"/>
</dbReference>
<accession>D1A780</accession>
<evidence type="ECO:0000256" key="1">
    <source>
        <dbReference type="ARBA" id="ARBA00023239"/>
    </source>
</evidence>
<sequence precursor="true">MRARLRTVLIVSTAALAALAAGAWVLRNGTEPARAAAVPPVVPGPPGGGPPAHRETSEPALASKTARQSPAVRKKRKRTRYRVVGSGKCRASYYWEGQTTASGERFDPGALTAAHRTLPMNSKVKVTNLNNGKSVVVRINDRGPFVGGRCLDLSRAAMASIGGTRAGVVPVEYQVLAKA</sequence>
<dbReference type="InterPro" id="IPR009009">
    <property type="entry name" value="RlpA-like_DPBB"/>
</dbReference>